<dbReference type="Pfam" id="PF01695">
    <property type="entry name" value="IstB_IS21"/>
    <property type="match status" value="1"/>
</dbReference>
<name>A0ABU8SKS8_9LACO</name>
<gene>
    <name evidence="3" type="primary">dnaI</name>
    <name evidence="3" type="ORF">R4146_04945</name>
</gene>
<accession>A0ABU8SKS8</accession>
<protein>
    <submittedName>
        <fullName evidence="3">Primosomal protein DnaI</fullName>
    </submittedName>
</protein>
<feature type="domain" description="Primosomal DnaI N-terminal" evidence="2">
    <location>
        <begin position="1"/>
        <end position="91"/>
    </location>
</feature>
<evidence type="ECO:0000313" key="4">
    <source>
        <dbReference type="Proteomes" id="UP001370590"/>
    </source>
</evidence>
<feature type="domain" description="IstB-like ATP-binding" evidence="1">
    <location>
        <begin position="107"/>
        <end position="306"/>
    </location>
</feature>
<dbReference type="PANTHER" id="PTHR30050:SF8">
    <property type="entry name" value="PRIMOSOMAL PROTEIN DNAI"/>
    <property type="match status" value="1"/>
</dbReference>
<dbReference type="SUPFAM" id="SSF52540">
    <property type="entry name" value="P-loop containing nucleoside triphosphate hydrolases"/>
    <property type="match status" value="1"/>
</dbReference>
<evidence type="ECO:0000313" key="3">
    <source>
        <dbReference type="EMBL" id="MEJ6400503.1"/>
    </source>
</evidence>
<evidence type="ECO:0000259" key="1">
    <source>
        <dbReference type="Pfam" id="PF01695"/>
    </source>
</evidence>
<dbReference type="EMBL" id="JAWMWH010000001">
    <property type="protein sequence ID" value="MEJ6400503.1"/>
    <property type="molecule type" value="Genomic_DNA"/>
</dbReference>
<organism evidence="3 4">
    <name type="scientific">Nicoliella lavandulae</name>
    <dbReference type="NCBI Taxonomy" id="3082954"/>
    <lineage>
        <taxon>Bacteria</taxon>
        <taxon>Bacillati</taxon>
        <taxon>Bacillota</taxon>
        <taxon>Bacilli</taxon>
        <taxon>Lactobacillales</taxon>
        <taxon>Lactobacillaceae</taxon>
        <taxon>Nicoliella</taxon>
    </lineage>
</organism>
<dbReference type="InterPro" id="IPR009928">
    <property type="entry name" value="DnaI_N"/>
</dbReference>
<dbReference type="RefSeq" id="WP_339960309.1">
    <property type="nucleotide sequence ID" value="NZ_JAWMWH010000001.1"/>
</dbReference>
<dbReference type="Proteomes" id="UP001370590">
    <property type="component" value="Unassembled WGS sequence"/>
</dbReference>
<reference evidence="3 4" key="1">
    <citation type="submission" date="2023-10" db="EMBL/GenBank/DDBJ databases">
        <title>Nicoliella lavandulae sp. nov. isolated from Lavandula angustifolia flowers.</title>
        <authorList>
            <person name="Alcantara C."/>
            <person name="Zuniga M."/>
            <person name="Landete J.M."/>
            <person name="Monedero V."/>
        </authorList>
    </citation>
    <scope>NUCLEOTIDE SEQUENCE [LARGE SCALE GENOMIC DNA]</scope>
    <source>
        <strain evidence="3 4">Es01</strain>
    </source>
</reference>
<proteinExistence type="predicted"/>
<keyword evidence="4" id="KW-1185">Reference proteome</keyword>
<comment type="caution">
    <text evidence="3">The sequence shown here is derived from an EMBL/GenBank/DDBJ whole genome shotgun (WGS) entry which is preliminary data.</text>
</comment>
<dbReference type="Pfam" id="PF07319">
    <property type="entry name" value="DnaI_N"/>
    <property type="match status" value="1"/>
</dbReference>
<evidence type="ECO:0000259" key="2">
    <source>
        <dbReference type="Pfam" id="PF07319"/>
    </source>
</evidence>
<dbReference type="NCBIfam" id="NF006505">
    <property type="entry name" value="PRK08939.1"/>
    <property type="match status" value="1"/>
</dbReference>
<dbReference type="PANTHER" id="PTHR30050">
    <property type="entry name" value="CHROMOSOMAL REPLICATION INITIATOR PROTEIN DNAA"/>
    <property type="match status" value="1"/>
</dbReference>
<dbReference type="Gene3D" id="3.40.50.300">
    <property type="entry name" value="P-loop containing nucleotide triphosphate hydrolases"/>
    <property type="match status" value="1"/>
</dbReference>
<sequence>MKDLKTELRHAINDKFGDKFNYQSLMREAYNDPDVQAFVKAHSISNESIRRSASKIYEYVQQKNKSANHDGLIPGYHPKLVYNGQMIDVTYVPTLATIEKQKSKQLKERVKSIAMPKVIQNASLNDFDYKNKYFSTRSPIMVYASNFTSDYPETDHFIPGMYISGSFGIGKTFLIGAIANELAEDGISSLLVHFPSFAHEMKESISDNTGGAKLDAVKKAPILMLDDIGADSISDWVRDEVLGLILEYRMQNELPTFFTSNYTIDDLKDAYLSGRNNDETRANRIVERIRFLSREFQMQGDNRRRK</sequence>
<dbReference type="CDD" id="cd00009">
    <property type="entry name" value="AAA"/>
    <property type="match status" value="1"/>
</dbReference>
<dbReference type="InterPro" id="IPR002611">
    <property type="entry name" value="IstB_ATP-bd"/>
</dbReference>
<dbReference type="InterPro" id="IPR027417">
    <property type="entry name" value="P-loop_NTPase"/>
</dbReference>